<reference evidence="2" key="1">
    <citation type="journal article" date="2004" name="Nature">
        <title>Genome duplication in the teleost fish Tetraodon nigroviridis reveals the early vertebrate proto-karyotype.</title>
        <authorList>
            <person name="Jaillon O."/>
            <person name="Aury J.-M."/>
            <person name="Brunet F."/>
            <person name="Petit J.-L."/>
            <person name="Stange-Thomann N."/>
            <person name="Mauceli E."/>
            <person name="Bouneau L."/>
            <person name="Fischer C."/>
            <person name="Ozouf-Costaz C."/>
            <person name="Bernot A."/>
            <person name="Nicaud S."/>
            <person name="Jaffe D."/>
            <person name="Fisher S."/>
            <person name="Lutfalla G."/>
            <person name="Dossat C."/>
            <person name="Segurens B."/>
            <person name="Dasilva C."/>
            <person name="Salanoubat M."/>
            <person name="Levy M."/>
            <person name="Boudet N."/>
            <person name="Castellano S."/>
            <person name="Anthouard V."/>
            <person name="Jubin C."/>
            <person name="Castelli V."/>
            <person name="Katinka M."/>
            <person name="Vacherie B."/>
            <person name="Biemont C."/>
            <person name="Skalli Z."/>
            <person name="Cattolico L."/>
            <person name="Poulain J."/>
            <person name="De Berardinis V."/>
            <person name="Cruaud C."/>
            <person name="Duprat S."/>
            <person name="Brottier P."/>
            <person name="Coutanceau J.-P."/>
            <person name="Gouzy J."/>
            <person name="Parra G."/>
            <person name="Lardier G."/>
            <person name="Chapple C."/>
            <person name="McKernan K.J."/>
            <person name="McEwan P."/>
            <person name="Bosak S."/>
            <person name="Kellis M."/>
            <person name="Volff J.-N."/>
            <person name="Guigo R."/>
            <person name="Zody M.C."/>
            <person name="Mesirov J."/>
            <person name="Lindblad-Toh K."/>
            <person name="Birren B."/>
            <person name="Nusbaum C."/>
            <person name="Kahn D."/>
            <person name="Robinson-Rechavi M."/>
            <person name="Laudet V."/>
            <person name="Schachter V."/>
            <person name="Quetier F."/>
            <person name="Saurin W."/>
            <person name="Scarpelli C."/>
            <person name="Wincker P."/>
            <person name="Lander E.S."/>
            <person name="Weissenbach J."/>
            <person name="Roest Crollius H."/>
        </authorList>
    </citation>
    <scope>NUCLEOTIDE SEQUENCE [LARGE SCALE GENOMIC DNA]</scope>
</reference>
<feature type="region of interest" description="Disordered" evidence="1">
    <location>
        <begin position="1"/>
        <end position="32"/>
    </location>
</feature>
<feature type="region of interest" description="Disordered" evidence="1">
    <location>
        <begin position="78"/>
        <end position="129"/>
    </location>
</feature>
<evidence type="ECO:0000256" key="1">
    <source>
        <dbReference type="SAM" id="MobiDB-lite"/>
    </source>
</evidence>
<protein>
    <submittedName>
        <fullName evidence="2">Chromosome 16 SCAF13905, whole genome shotgun sequence</fullName>
    </submittedName>
</protein>
<feature type="compositionally biased region" description="Gly residues" evidence="1">
    <location>
        <begin position="1"/>
        <end position="11"/>
    </location>
</feature>
<dbReference type="EMBL" id="CAAE01013905">
    <property type="protein sequence ID" value="CAF95690.1"/>
    <property type="molecule type" value="Genomic_DNA"/>
</dbReference>
<dbReference type="KEGG" id="tng:GSTEN00012438G001"/>
<gene>
    <name evidence="2" type="ORF">GSTENG00012438001</name>
</gene>
<evidence type="ECO:0000313" key="2">
    <source>
        <dbReference type="EMBL" id="CAF95690.1"/>
    </source>
</evidence>
<reference evidence="2" key="2">
    <citation type="submission" date="2004-02" db="EMBL/GenBank/DDBJ databases">
        <authorList>
            <consortium name="Genoscope"/>
            <consortium name="Whitehead Institute Centre for Genome Research"/>
        </authorList>
    </citation>
    <scope>NUCLEOTIDE SEQUENCE</scope>
</reference>
<organism evidence="2">
    <name type="scientific">Tetraodon nigroviridis</name>
    <name type="common">Spotted green pufferfish</name>
    <name type="synonym">Chelonodon nigroviridis</name>
    <dbReference type="NCBI Taxonomy" id="99883"/>
    <lineage>
        <taxon>Eukaryota</taxon>
        <taxon>Metazoa</taxon>
        <taxon>Chordata</taxon>
        <taxon>Craniata</taxon>
        <taxon>Vertebrata</taxon>
        <taxon>Euteleostomi</taxon>
        <taxon>Actinopterygii</taxon>
        <taxon>Neopterygii</taxon>
        <taxon>Teleostei</taxon>
        <taxon>Neoteleostei</taxon>
        <taxon>Acanthomorphata</taxon>
        <taxon>Eupercaria</taxon>
        <taxon>Tetraodontiformes</taxon>
        <taxon>Tetradontoidea</taxon>
        <taxon>Tetraodontidae</taxon>
        <taxon>Tetraodon</taxon>
    </lineage>
</organism>
<accession>Q4SUJ2</accession>
<dbReference type="AlphaFoldDB" id="Q4SUJ2"/>
<proteinExistence type="predicted"/>
<feature type="compositionally biased region" description="Basic and acidic residues" evidence="1">
    <location>
        <begin position="78"/>
        <end position="91"/>
    </location>
</feature>
<sequence>MPTFGGSGGGISSAEATKLWTERELKQPGAPTASCGFCSSPAVFYRRTEDKRKVTSPHLSGLLQLPVSPSKAVVLEKRERDDFQTPEHTEELSSEVGRTVGAIALDQKPSLGENIPPQATHPLRSNNKH</sequence>
<name>Q4SUJ2_TETNG</name>